<protein>
    <recommendedName>
        <fullName evidence="1">Protein kinase domain-containing protein</fullName>
    </recommendedName>
</protein>
<proteinExistence type="predicted"/>
<dbReference type="PANTHER" id="PTHR44305">
    <property type="entry name" value="SI:DKEY-192D15.2-RELATED"/>
    <property type="match status" value="1"/>
</dbReference>
<keyword evidence="3" id="KW-1185">Reference proteome</keyword>
<gene>
    <name evidence="2" type="ORF">B5807_05618</name>
</gene>
<dbReference type="InterPro" id="IPR000719">
    <property type="entry name" value="Prot_kinase_dom"/>
</dbReference>
<dbReference type="Proteomes" id="UP000193240">
    <property type="component" value="Unassembled WGS sequence"/>
</dbReference>
<name>A0A1Y2M2P0_EPING</name>
<organism evidence="2 3">
    <name type="scientific">Epicoccum nigrum</name>
    <name type="common">Soil fungus</name>
    <name type="synonym">Epicoccum purpurascens</name>
    <dbReference type="NCBI Taxonomy" id="105696"/>
    <lineage>
        <taxon>Eukaryota</taxon>
        <taxon>Fungi</taxon>
        <taxon>Dikarya</taxon>
        <taxon>Ascomycota</taxon>
        <taxon>Pezizomycotina</taxon>
        <taxon>Dothideomycetes</taxon>
        <taxon>Pleosporomycetidae</taxon>
        <taxon>Pleosporales</taxon>
        <taxon>Pleosporineae</taxon>
        <taxon>Didymellaceae</taxon>
        <taxon>Epicoccum</taxon>
    </lineage>
</organism>
<dbReference type="InterPro" id="IPR008271">
    <property type="entry name" value="Ser/Thr_kinase_AS"/>
</dbReference>
<dbReference type="GO" id="GO:0004672">
    <property type="term" value="F:protein kinase activity"/>
    <property type="evidence" value="ECO:0007669"/>
    <property type="project" value="InterPro"/>
</dbReference>
<dbReference type="InterPro" id="IPR053083">
    <property type="entry name" value="TF_kinase-domain_protein"/>
</dbReference>
<dbReference type="GO" id="GO:0005524">
    <property type="term" value="F:ATP binding"/>
    <property type="evidence" value="ECO:0007669"/>
    <property type="project" value="InterPro"/>
</dbReference>
<evidence type="ECO:0000313" key="2">
    <source>
        <dbReference type="EMBL" id="OSS49478.1"/>
    </source>
</evidence>
<dbReference type="EMBL" id="KZ107844">
    <property type="protein sequence ID" value="OSS49478.1"/>
    <property type="molecule type" value="Genomic_DNA"/>
</dbReference>
<dbReference type="PANTHER" id="PTHR44305:SF2">
    <property type="entry name" value="SI:DKEY-192D15.2"/>
    <property type="match status" value="1"/>
</dbReference>
<dbReference type="SUPFAM" id="SSF56112">
    <property type="entry name" value="Protein kinase-like (PK-like)"/>
    <property type="match status" value="1"/>
</dbReference>
<evidence type="ECO:0000313" key="3">
    <source>
        <dbReference type="Proteomes" id="UP000193240"/>
    </source>
</evidence>
<dbReference type="PROSITE" id="PS50011">
    <property type="entry name" value="PROTEIN_KINASE_DOM"/>
    <property type="match status" value="1"/>
</dbReference>
<dbReference type="AlphaFoldDB" id="A0A1Y2M2P0"/>
<dbReference type="PROSITE" id="PS00108">
    <property type="entry name" value="PROTEIN_KINASE_ST"/>
    <property type="match status" value="1"/>
</dbReference>
<dbReference type="InParanoid" id="A0A1Y2M2P0"/>
<feature type="domain" description="Protein kinase" evidence="1">
    <location>
        <begin position="1"/>
        <end position="198"/>
    </location>
</feature>
<evidence type="ECO:0000259" key="1">
    <source>
        <dbReference type="PROSITE" id="PS50011"/>
    </source>
</evidence>
<reference evidence="2 3" key="1">
    <citation type="journal article" date="2017" name="Genome Announc.">
        <title>Genome sequence of the saprophytic ascomycete Epicoccum nigrum ICMP 19927 strain isolated from New Zealand.</title>
        <authorList>
            <person name="Fokin M."/>
            <person name="Fleetwood D."/>
            <person name="Weir B.S."/>
            <person name="Villas-Boas S.G."/>
        </authorList>
    </citation>
    <scope>NUCLEOTIDE SEQUENCE [LARGE SCALE GENOMIC DNA]</scope>
    <source>
        <strain evidence="2 3">ICMP 19927</strain>
    </source>
</reference>
<dbReference type="InterPro" id="IPR011009">
    <property type="entry name" value="Kinase-like_dom_sf"/>
</dbReference>
<accession>A0A1Y2M2P0</accession>
<sequence length="198" mass="22201">MREITEAMIALHEGPGACSKPYETAINSPIPNELPSEPWIPIMHFDLKPNNVFLEVGNTSDYPEYPKPVLGDFGISYRGTEAVLDLEKTDGPRELSPRFGGTLGWLPPERYSGNSLDLIYGETHLPFMSPLSEKSDVWTLGLLAHAMVYAHQADQLRASTLSDVTLWDGTLELEDIYQRESHFNTFSNNLEDLPMVYA</sequence>
<dbReference type="Gene3D" id="1.10.510.10">
    <property type="entry name" value="Transferase(Phosphotransferase) domain 1"/>
    <property type="match status" value="1"/>
</dbReference>
<dbReference type="STRING" id="105696.A0A1Y2M2P0"/>